<dbReference type="AlphaFoldDB" id="A0A3N0CRN0"/>
<dbReference type="InterPro" id="IPR010359">
    <property type="entry name" value="IrrE_HExxH"/>
</dbReference>
<dbReference type="EMBL" id="RJSE01000001">
    <property type="protein sequence ID" value="RNL66127.1"/>
    <property type="molecule type" value="Genomic_DNA"/>
</dbReference>
<evidence type="ECO:0000313" key="4">
    <source>
        <dbReference type="Proteomes" id="UP000267128"/>
    </source>
</evidence>
<feature type="region of interest" description="Disordered" evidence="1">
    <location>
        <begin position="1"/>
        <end position="130"/>
    </location>
</feature>
<protein>
    <submittedName>
        <fullName evidence="3">ImmA/IrrE family metallo-endopeptidase</fullName>
    </submittedName>
</protein>
<gene>
    <name evidence="3" type="ORF">EFK50_00405</name>
</gene>
<evidence type="ECO:0000313" key="3">
    <source>
        <dbReference type="EMBL" id="RNL66127.1"/>
    </source>
</evidence>
<dbReference type="Pfam" id="PF06114">
    <property type="entry name" value="Peptidase_M78"/>
    <property type="match status" value="1"/>
</dbReference>
<evidence type="ECO:0000256" key="1">
    <source>
        <dbReference type="SAM" id="MobiDB-lite"/>
    </source>
</evidence>
<keyword evidence="4" id="KW-1185">Reference proteome</keyword>
<comment type="caution">
    <text evidence="3">The sequence shown here is derived from an EMBL/GenBank/DDBJ whole genome shotgun (WGS) entry which is preliminary data.</text>
</comment>
<reference evidence="3 4" key="1">
    <citation type="submission" date="2018-11" db="EMBL/GenBank/DDBJ databases">
        <authorList>
            <person name="Li F."/>
        </authorList>
    </citation>
    <scope>NUCLEOTIDE SEQUENCE [LARGE SCALE GENOMIC DNA]</scope>
    <source>
        <strain evidence="3 4">Gsoil 097</strain>
    </source>
</reference>
<name>A0A3N0CRN0_9ACTN</name>
<evidence type="ECO:0000259" key="2">
    <source>
        <dbReference type="Pfam" id="PF06114"/>
    </source>
</evidence>
<organism evidence="3 4">
    <name type="scientific">Nocardioides marmoriginsengisoli</name>
    <dbReference type="NCBI Taxonomy" id="661483"/>
    <lineage>
        <taxon>Bacteria</taxon>
        <taxon>Bacillati</taxon>
        <taxon>Actinomycetota</taxon>
        <taxon>Actinomycetes</taxon>
        <taxon>Propionibacteriales</taxon>
        <taxon>Nocardioidaceae</taxon>
        <taxon>Nocardioides</taxon>
    </lineage>
</organism>
<feature type="compositionally biased region" description="Basic and acidic residues" evidence="1">
    <location>
        <begin position="57"/>
        <end position="76"/>
    </location>
</feature>
<proteinExistence type="predicted"/>
<dbReference type="OrthoDB" id="4727201at2"/>
<feature type="domain" description="IrrE N-terminal-like" evidence="2">
    <location>
        <begin position="184"/>
        <end position="265"/>
    </location>
</feature>
<sequence>MFPRFFRQRRQLECGADGSDQEPAAGGGRRRRMDGAPGVEQHPAGGRDQRRSRHDRRLPEREALAEDRHAGPDRASSRLARGHPPDDRGRRPGAGSGSDCRWSGQGSRSVRRCRAVPPARRAHGPAVAADQVRGAGIHRMADREDGSRQLSYDPRADIARRHPDWIVGTGDLGGLIPEVLCPVRRVILLERSLSPVVRRCSLAHAIAHIDLDHTHPVTGHYENREEAAANVLAARRLIPLRDYAAALTWTREPAEVAAELVVDAATLRVRESGLTTADRRTIRGLLRRCVREPA</sequence>
<dbReference type="Proteomes" id="UP000267128">
    <property type="component" value="Unassembled WGS sequence"/>
</dbReference>
<accession>A0A3N0CRN0</accession>